<dbReference type="Proteomes" id="UP000593560">
    <property type="component" value="Unassembled WGS sequence"/>
</dbReference>
<dbReference type="OrthoDB" id="1000593at2759"/>
<comment type="caution">
    <text evidence="2">The sequence shown here is derived from an EMBL/GenBank/DDBJ whole genome shotgun (WGS) entry which is preliminary data.</text>
</comment>
<organism evidence="2 3">
    <name type="scientific">Gossypium harknessii</name>
    <dbReference type="NCBI Taxonomy" id="34285"/>
    <lineage>
        <taxon>Eukaryota</taxon>
        <taxon>Viridiplantae</taxon>
        <taxon>Streptophyta</taxon>
        <taxon>Embryophyta</taxon>
        <taxon>Tracheophyta</taxon>
        <taxon>Spermatophyta</taxon>
        <taxon>Magnoliopsida</taxon>
        <taxon>eudicotyledons</taxon>
        <taxon>Gunneridae</taxon>
        <taxon>Pentapetalae</taxon>
        <taxon>rosids</taxon>
        <taxon>malvids</taxon>
        <taxon>Malvales</taxon>
        <taxon>Malvaceae</taxon>
        <taxon>Malvoideae</taxon>
        <taxon>Gossypium</taxon>
    </lineage>
</organism>
<protein>
    <recommendedName>
        <fullName evidence="4">DUF4283 domain-containing protein</fullName>
    </recommendedName>
</protein>
<sequence>MEYIEREKREGRGGDRQLANSRNSSSPVRVANVVMEVVSSPARPRSWKDCLIGTGLRADREDIVRSSINGIPAIYFSERINQILIKDMEHTVVIKLLGWNIGYAALQKKICTLWRPSETFRLIATIRYGFQPLPTLPECGYGMDSSPWPVGTYVQKEDPMGNRGNDRHTQDIFPKSKNEQIKVGGEVTMEEGSTRKEPVLDNGRPSASVYG</sequence>
<feature type="non-terminal residue" evidence="2">
    <location>
        <position position="211"/>
    </location>
</feature>
<feature type="region of interest" description="Disordered" evidence="1">
    <location>
        <begin position="1"/>
        <end position="25"/>
    </location>
</feature>
<evidence type="ECO:0008006" key="4">
    <source>
        <dbReference type="Google" id="ProtNLM"/>
    </source>
</evidence>
<dbReference type="AlphaFoldDB" id="A0A7J9IB82"/>
<evidence type="ECO:0000313" key="2">
    <source>
        <dbReference type="EMBL" id="MBA0819148.1"/>
    </source>
</evidence>
<keyword evidence="3" id="KW-1185">Reference proteome</keyword>
<name>A0A7J9IB82_9ROSI</name>
<accession>A0A7J9IB82</accession>
<gene>
    <name evidence="2" type="ORF">Gohar_021624</name>
</gene>
<reference evidence="2 3" key="1">
    <citation type="journal article" date="2019" name="Genome Biol. Evol.">
        <title>Insights into the evolution of the New World diploid cottons (Gossypium, subgenus Houzingenia) based on genome sequencing.</title>
        <authorList>
            <person name="Grover C.E."/>
            <person name="Arick M.A. 2nd"/>
            <person name="Thrash A."/>
            <person name="Conover J.L."/>
            <person name="Sanders W.S."/>
            <person name="Peterson D.G."/>
            <person name="Frelichowski J.E."/>
            <person name="Scheffler J.A."/>
            <person name="Scheffler B.E."/>
            <person name="Wendel J.F."/>
        </authorList>
    </citation>
    <scope>NUCLEOTIDE SEQUENCE [LARGE SCALE GENOMIC DNA]</scope>
    <source>
        <strain evidence="2">0</strain>
        <tissue evidence="2">Leaf</tissue>
    </source>
</reference>
<proteinExistence type="predicted"/>
<feature type="compositionally biased region" description="Basic and acidic residues" evidence="1">
    <location>
        <begin position="159"/>
        <end position="180"/>
    </location>
</feature>
<dbReference type="EMBL" id="JABFAD010328080">
    <property type="protein sequence ID" value="MBA0819148.1"/>
    <property type="molecule type" value="Genomic_DNA"/>
</dbReference>
<feature type="compositionally biased region" description="Basic and acidic residues" evidence="1">
    <location>
        <begin position="1"/>
        <end position="15"/>
    </location>
</feature>
<evidence type="ECO:0000313" key="3">
    <source>
        <dbReference type="Proteomes" id="UP000593560"/>
    </source>
</evidence>
<feature type="region of interest" description="Disordered" evidence="1">
    <location>
        <begin position="159"/>
        <end position="211"/>
    </location>
</feature>
<evidence type="ECO:0000256" key="1">
    <source>
        <dbReference type="SAM" id="MobiDB-lite"/>
    </source>
</evidence>